<dbReference type="KEGG" id="hadh:FRZ61_11790"/>
<evidence type="ECO:0000259" key="3">
    <source>
        <dbReference type="PROSITE" id="PS50943"/>
    </source>
</evidence>
<dbReference type="PANTHER" id="PTHR46797:SF2">
    <property type="entry name" value="TRANSCRIPTIONAL REGULATOR"/>
    <property type="match status" value="1"/>
</dbReference>
<evidence type="ECO:0000256" key="1">
    <source>
        <dbReference type="ARBA" id="ARBA00023125"/>
    </source>
</evidence>
<evidence type="ECO:0000313" key="4">
    <source>
        <dbReference type="EMBL" id="QEX21256.1"/>
    </source>
</evidence>
<sequence length="199" mass="22060">MSMKFGARLRELRKKRGMSLAQVAQGAALSRSFISQVESDQTTPSIASIKRICDVLGASLAQLFDDETDTDSADPQPHGDRPAEPAEPARVVRKNRRKAFKYPGAKSMNYLLVPDLQGRLEVILGVMQPGETSESEAWTHDGEEFGFILEGTYELTVGGRSYILEEGDSIYFSSRLAHSAKVIGDRPVRWIWVITPPSF</sequence>
<name>A0A5J6N2U3_9PROT</name>
<dbReference type="InterPro" id="IPR013096">
    <property type="entry name" value="Cupin_2"/>
</dbReference>
<protein>
    <submittedName>
        <fullName evidence="4">XRE family transcriptional regulator</fullName>
    </submittedName>
</protein>
<evidence type="ECO:0000313" key="5">
    <source>
        <dbReference type="Proteomes" id="UP000325797"/>
    </source>
</evidence>
<keyword evidence="1" id="KW-0238">DNA-binding</keyword>
<dbReference type="AlphaFoldDB" id="A0A5J6N2U3"/>
<dbReference type="CDD" id="cd02209">
    <property type="entry name" value="cupin_XRE_C"/>
    <property type="match status" value="1"/>
</dbReference>
<dbReference type="SMART" id="SM00530">
    <property type="entry name" value="HTH_XRE"/>
    <property type="match status" value="1"/>
</dbReference>
<dbReference type="PANTHER" id="PTHR46797">
    <property type="entry name" value="HTH-TYPE TRANSCRIPTIONAL REGULATOR"/>
    <property type="match status" value="1"/>
</dbReference>
<dbReference type="Gene3D" id="1.10.260.40">
    <property type="entry name" value="lambda repressor-like DNA-binding domains"/>
    <property type="match status" value="1"/>
</dbReference>
<dbReference type="PROSITE" id="PS50943">
    <property type="entry name" value="HTH_CROC1"/>
    <property type="match status" value="1"/>
</dbReference>
<dbReference type="RefSeq" id="WP_191909318.1">
    <property type="nucleotide sequence ID" value="NZ_CP042582.1"/>
</dbReference>
<gene>
    <name evidence="4" type="ORF">FRZ61_11790</name>
</gene>
<dbReference type="InterPro" id="IPR014710">
    <property type="entry name" value="RmlC-like_jellyroll"/>
</dbReference>
<dbReference type="GO" id="GO:0005829">
    <property type="term" value="C:cytosol"/>
    <property type="evidence" value="ECO:0007669"/>
    <property type="project" value="TreeGrafter"/>
</dbReference>
<dbReference type="CDD" id="cd00093">
    <property type="entry name" value="HTH_XRE"/>
    <property type="match status" value="1"/>
</dbReference>
<keyword evidence="5" id="KW-1185">Reference proteome</keyword>
<dbReference type="InterPro" id="IPR050807">
    <property type="entry name" value="TransReg_Diox_bact_type"/>
</dbReference>
<dbReference type="Proteomes" id="UP000325797">
    <property type="component" value="Chromosome"/>
</dbReference>
<feature type="region of interest" description="Disordered" evidence="2">
    <location>
        <begin position="67"/>
        <end position="88"/>
    </location>
</feature>
<organism evidence="4 5">
    <name type="scientific">Hypericibacter adhaerens</name>
    <dbReference type="NCBI Taxonomy" id="2602016"/>
    <lineage>
        <taxon>Bacteria</taxon>
        <taxon>Pseudomonadati</taxon>
        <taxon>Pseudomonadota</taxon>
        <taxon>Alphaproteobacteria</taxon>
        <taxon>Rhodospirillales</taxon>
        <taxon>Dongiaceae</taxon>
        <taxon>Hypericibacter</taxon>
    </lineage>
</organism>
<dbReference type="InterPro" id="IPR010982">
    <property type="entry name" value="Lambda_DNA-bd_dom_sf"/>
</dbReference>
<dbReference type="Gene3D" id="2.60.120.10">
    <property type="entry name" value="Jelly Rolls"/>
    <property type="match status" value="1"/>
</dbReference>
<dbReference type="Pfam" id="PF13560">
    <property type="entry name" value="HTH_31"/>
    <property type="match status" value="1"/>
</dbReference>
<dbReference type="SUPFAM" id="SSF51182">
    <property type="entry name" value="RmlC-like cupins"/>
    <property type="match status" value="1"/>
</dbReference>
<accession>A0A5J6N2U3</accession>
<dbReference type="GO" id="GO:0003700">
    <property type="term" value="F:DNA-binding transcription factor activity"/>
    <property type="evidence" value="ECO:0007669"/>
    <property type="project" value="TreeGrafter"/>
</dbReference>
<dbReference type="InterPro" id="IPR011051">
    <property type="entry name" value="RmlC_Cupin_sf"/>
</dbReference>
<dbReference type="SUPFAM" id="SSF47413">
    <property type="entry name" value="lambda repressor-like DNA-binding domains"/>
    <property type="match status" value="1"/>
</dbReference>
<dbReference type="EMBL" id="CP042582">
    <property type="protein sequence ID" value="QEX21256.1"/>
    <property type="molecule type" value="Genomic_DNA"/>
</dbReference>
<proteinExistence type="predicted"/>
<evidence type="ECO:0000256" key="2">
    <source>
        <dbReference type="SAM" id="MobiDB-lite"/>
    </source>
</evidence>
<reference evidence="4 5" key="1">
    <citation type="submission" date="2019-08" db="EMBL/GenBank/DDBJ databases">
        <title>Hyperibacter terrae gen. nov., sp. nov. and Hyperibacter viscosus sp. nov., two new members in the family Rhodospirillaceae isolated from the rhizosphere of Hypericum perforatum.</title>
        <authorList>
            <person name="Noviana Z."/>
        </authorList>
    </citation>
    <scope>NUCLEOTIDE SEQUENCE [LARGE SCALE GENOMIC DNA]</scope>
    <source>
        <strain evidence="4 5">R5959</strain>
    </source>
</reference>
<dbReference type="GO" id="GO:0003677">
    <property type="term" value="F:DNA binding"/>
    <property type="evidence" value="ECO:0007669"/>
    <property type="project" value="UniProtKB-KW"/>
</dbReference>
<dbReference type="InterPro" id="IPR001387">
    <property type="entry name" value="Cro/C1-type_HTH"/>
</dbReference>
<feature type="domain" description="HTH cro/C1-type" evidence="3">
    <location>
        <begin position="9"/>
        <end position="63"/>
    </location>
</feature>
<dbReference type="Pfam" id="PF07883">
    <property type="entry name" value="Cupin_2"/>
    <property type="match status" value="1"/>
</dbReference>